<proteinExistence type="predicted"/>
<evidence type="ECO:0000259" key="2">
    <source>
        <dbReference type="Pfam" id="PF07727"/>
    </source>
</evidence>
<protein>
    <submittedName>
        <fullName evidence="4">Retrovirus-related pol polyprotein from transposon TNT 1-94</fullName>
    </submittedName>
</protein>
<dbReference type="Proteomes" id="UP001151760">
    <property type="component" value="Unassembled WGS sequence"/>
</dbReference>
<dbReference type="SUPFAM" id="SSF56672">
    <property type="entry name" value="DNA/RNA polymerases"/>
    <property type="match status" value="1"/>
</dbReference>
<dbReference type="InterPro" id="IPR043502">
    <property type="entry name" value="DNA/RNA_pol_sf"/>
</dbReference>
<reference evidence="4" key="1">
    <citation type="journal article" date="2022" name="Int. J. Mol. Sci.">
        <title>Draft Genome of Tanacetum Coccineum: Genomic Comparison of Closely Related Tanacetum-Family Plants.</title>
        <authorList>
            <person name="Yamashiro T."/>
            <person name="Shiraishi A."/>
            <person name="Nakayama K."/>
            <person name="Satake H."/>
        </authorList>
    </citation>
    <scope>NUCLEOTIDE SEQUENCE</scope>
</reference>
<dbReference type="Pfam" id="PF13976">
    <property type="entry name" value="gag_pre-integrs"/>
    <property type="match status" value="1"/>
</dbReference>
<evidence type="ECO:0000313" key="4">
    <source>
        <dbReference type="EMBL" id="GJU08346.1"/>
    </source>
</evidence>
<evidence type="ECO:0000259" key="3">
    <source>
        <dbReference type="Pfam" id="PF13976"/>
    </source>
</evidence>
<feature type="region of interest" description="Disordered" evidence="1">
    <location>
        <begin position="606"/>
        <end position="627"/>
    </location>
</feature>
<accession>A0ABQ5J890</accession>
<feature type="region of interest" description="Disordered" evidence="1">
    <location>
        <begin position="98"/>
        <end position="144"/>
    </location>
</feature>
<feature type="compositionally biased region" description="Polar residues" evidence="1">
    <location>
        <begin position="135"/>
        <end position="144"/>
    </location>
</feature>
<evidence type="ECO:0000256" key="1">
    <source>
        <dbReference type="SAM" id="MobiDB-lite"/>
    </source>
</evidence>
<evidence type="ECO:0000313" key="5">
    <source>
        <dbReference type="Proteomes" id="UP001151760"/>
    </source>
</evidence>
<organism evidence="4 5">
    <name type="scientific">Tanacetum coccineum</name>
    <dbReference type="NCBI Taxonomy" id="301880"/>
    <lineage>
        <taxon>Eukaryota</taxon>
        <taxon>Viridiplantae</taxon>
        <taxon>Streptophyta</taxon>
        <taxon>Embryophyta</taxon>
        <taxon>Tracheophyta</taxon>
        <taxon>Spermatophyta</taxon>
        <taxon>Magnoliopsida</taxon>
        <taxon>eudicotyledons</taxon>
        <taxon>Gunneridae</taxon>
        <taxon>Pentapetalae</taxon>
        <taxon>asterids</taxon>
        <taxon>campanulids</taxon>
        <taxon>Asterales</taxon>
        <taxon>Asteraceae</taxon>
        <taxon>Asteroideae</taxon>
        <taxon>Anthemideae</taxon>
        <taxon>Anthemidinae</taxon>
        <taxon>Tanacetum</taxon>
    </lineage>
</organism>
<dbReference type="InterPro" id="IPR012337">
    <property type="entry name" value="RNaseH-like_sf"/>
</dbReference>
<feature type="non-terminal residue" evidence="4">
    <location>
        <position position="1"/>
    </location>
</feature>
<sequence>IDVEPILPRNRNNREVHLNYLKHLKDSVETLHEIIEEAKVERPLDSSLAFACLYTKHSQELLEYVIGTYPKDFNPLDKKHHATPLTRKKQVTFEDQLNSCTDARGSQPRSNTKKNRILPAKSVNKKNVEEHPRTNKSSLKTMNRVDSSISSKRTVINSNSRSVCNTCKKCFMYVVNYLNYVNASPFVKNVVRKVLQVWKLKQVKQVWKPTCKILTNVGYQWIPTGRTFTLGEQCPLTRLTKSKVVPAKQTEHVSTSKTMITRKLSNTFQKPLTRYQHKNQPYQAVPDSIPTPPESKEIAYANQLEPNQNWGSNFLNSPSSSVFKCRTVRFGNDHFGAIMGYEDYVIGDSMISRVYYVEGLGHNQFSVGQFCDSDLEVAFRKHLCYVRDTYGVELIKGSHGSNLYTISVEDMMKSSPICLLSKAYKNKSWLWHHPLNHLNFGTVNDLARKDLVRGLPRLKFKKDHLCSAWFTWVKFLRSKDETPEVVIKFLKQIQIGLNKTVRYIQTDNGTEFVNQVLTEYYERVDIFTKNQFPGLHSRMALSKDGTISSGLVPNPVPAAPYVPPPINKELEILFQPMFDEYLEPPRIERLVSLAPAVPVPVNSASIPSSTTIDQDAPSPSHLPSSLALQSPSLQQGVAAKSTIMEENQFVPVDNDPFVNVFAPEPSFEASSSRDVIMQDEIHEFDRLQVWELVPQPDRVMIIALKWIYKVKLDEYDDVLKNKARLVAKGYRQEDGIDFEESFASVARIEAIRIFIANAASKNMIIYQMDIKTAFLNGELKEELYVSQPEGFVDPDHLTHVYRLKKALYGLKQAPRAWYDTLSRFLLENKFSKGAVDPTIFTRKTGKHILLVQIYVDDIIFASTDPKACDIFSNEMSSKFQMSMMGQIYFFLGLQVS</sequence>
<feature type="compositionally biased region" description="Low complexity" evidence="1">
    <location>
        <begin position="616"/>
        <end position="627"/>
    </location>
</feature>
<dbReference type="InterPro" id="IPR036397">
    <property type="entry name" value="RNaseH_sf"/>
</dbReference>
<feature type="domain" description="Reverse transcriptase Ty1/copia-type" evidence="2">
    <location>
        <begin position="688"/>
        <end position="895"/>
    </location>
</feature>
<dbReference type="Pfam" id="PF07727">
    <property type="entry name" value="RVT_2"/>
    <property type="match status" value="1"/>
</dbReference>
<dbReference type="EMBL" id="BQNB010021624">
    <property type="protein sequence ID" value="GJU08346.1"/>
    <property type="molecule type" value="Genomic_DNA"/>
</dbReference>
<dbReference type="SUPFAM" id="SSF53098">
    <property type="entry name" value="Ribonuclease H-like"/>
    <property type="match status" value="1"/>
</dbReference>
<dbReference type="Gene3D" id="3.30.420.10">
    <property type="entry name" value="Ribonuclease H-like superfamily/Ribonuclease H"/>
    <property type="match status" value="1"/>
</dbReference>
<name>A0ABQ5J890_9ASTR</name>
<reference evidence="4" key="2">
    <citation type="submission" date="2022-01" db="EMBL/GenBank/DDBJ databases">
        <authorList>
            <person name="Yamashiro T."/>
            <person name="Shiraishi A."/>
            <person name="Satake H."/>
            <person name="Nakayama K."/>
        </authorList>
    </citation>
    <scope>NUCLEOTIDE SEQUENCE</scope>
</reference>
<keyword evidence="5" id="KW-1185">Reference proteome</keyword>
<dbReference type="InterPro" id="IPR025724">
    <property type="entry name" value="GAG-pre-integrase_dom"/>
</dbReference>
<gene>
    <name evidence="4" type="ORF">Tco_1124776</name>
</gene>
<comment type="caution">
    <text evidence="4">The sequence shown here is derived from an EMBL/GenBank/DDBJ whole genome shotgun (WGS) entry which is preliminary data.</text>
</comment>
<dbReference type="InterPro" id="IPR013103">
    <property type="entry name" value="RVT_2"/>
</dbReference>
<feature type="domain" description="GAG-pre-integrase" evidence="3">
    <location>
        <begin position="402"/>
        <end position="468"/>
    </location>
</feature>